<reference evidence="4 5" key="1">
    <citation type="submission" date="2009-02" db="EMBL/GenBank/DDBJ databases">
        <title>Draft genome sequence of Bifidobacterium pseudocatenulatum (DSM 20438).</title>
        <authorList>
            <person name="Sudarsanam P."/>
            <person name="Ley R."/>
            <person name="Guruge J."/>
            <person name="Turnbaugh P.J."/>
            <person name="Mahowald M."/>
            <person name="Liep D."/>
            <person name="Gordon J."/>
        </authorList>
    </citation>
    <scope>NUCLEOTIDE SEQUENCE [LARGE SCALE GENOMIC DNA]</scope>
    <source>
        <strain evidence="4 5">DSM 20438</strain>
    </source>
</reference>
<protein>
    <recommendedName>
        <fullName evidence="6">DUF262 domain-containing protein</fullName>
    </recommendedName>
</protein>
<dbReference type="Proteomes" id="UP000003875">
    <property type="component" value="Unassembled WGS sequence"/>
</dbReference>
<comment type="caution">
    <text evidence="4">The sequence shown here is derived from an EMBL/GenBank/DDBJ whole genome shotgun (WGS) entry which is preliminary data.</text>
</comment>
<feature type="domain" description="GmrSD restriction endonucleases N-terminal" evidence="1">
    <location>
        <begin position="29"/>
        <end position="243"/>
    </location>
</feature>
<feature type="domain" description="RAMA" evidence="3">
    <location>
        <begin position="621"/>
        <end position="719"/>
    </location>
</feature>
<name>C0BS38_BIFPS</name>
<dbReference type="InterPro" id="IPR004919">
    <property type="entry name" value="GmrSD_N"/>
</dbReference>
<evidence type="ECO:0000259" key="1">
    <source>
        <dbReference type="Pfam" id="PF03235"/>
    </source>
</evidence>
<dbReference type="InterPro" id="IPR011089">
    <property type="entry name" value="GmrSD_C"/>
</dbReference>
<dbReference type="AlphaFoldDB" id="C0BS38"/>
<dbReference type="PANTHER" id="PTHR35149">
    <property type="entry name" value="SLL5132 PROTEIN"/>
    <property type="match status" value="1"/>
</dbReference>
<dbReference type="InterPro" id="IPR040843">
    <property type="entry name" value="RAMA"/>
</dbReference>
<evidence type="ECO:0008006" key="6">
    <source>
        <dbReference type="Google" id="ProtNLM"/>
    </source>
</evidence>
<dbReference type="eggNOG" id="COG1479">
    <property type="taxonomic scope" value="Bacteria"/>
</dbReference>
<dbReference type="Pfam" id="PF07510">
    <property type="entry name" value="GmrSD_C"/>
    <property type="match status" value="1"/>
</dbReference>
<organism evidence="4 5">
    <name type="scientific">Bifidobacterium pseudocatenulatum DSM 20438 = JCM 1200 = LMG 10505</name>
    <dbReference type="NCBI Taxonomy" id="547043"/>
    <lineage>
        <taxon>Bacteria</taxon>
        <taxon>Bacillati</taxon>
        <taxon>Actinomycetota</taxon>
        <taxon>Actinomycetes</taxon>
        <taxon>Bifidobacteriales</taxon>
        <taxon>Bifidobacteriaceae</taxon>
        <taxon>Bifidobacterium</taxon>
    </lineage>
</organism>
<proteinExistence type="predicted"/>
<accession>C0BS38</accession>
<sequence length="721" mass="81298">MTSCIVHLNTEQRNEGNAMSISATEKPLGKIFTSDYRFVIPSFQRAYTWQTENIAQLVTDLQDACHDPDTPYFLGSLILVHDGQTKYQVIDGQQRLISLSIIISVLRDLEDDPELVENLNDLIVEPGDKLRGIKAEPRLKLRERDTNFFRMYVQEGDLEGLFDLRDNDIESHAQRNIAINTRQVFDELAKMPTQDRRAFASYLVNEVTLVIVTTDDLAGAHRIFDVMNMRGVPLTASDVFKARTIAEISPAARNAYASRWDDIMDPLGDDAQTLEEFFSDIHLIISHKAICTQLLEEFRKDVLKPFVKKQNVISFIDDLLAPYANAWRIIEHPTDANLPDDIIGQLVSLNDYQTTDWKPVAMWALVNSIRNLGNPDTRIFSTPGTHTAAASRTSNKNLEEPQLHDLERLHDVLAALERVTGVDSLNRQTPLNRRTRAASTIRDLDKNHTIQQIRGLLITDEDRRNALAHLRGDLQTSPAMKKLLLVRANEQRAGHRIARPRSLNALPIMPEQVASDSSFASWSEATRDHWVNRIGNLALSQANDKQIAGLASYTDRRDRMLLSASSKRFPLTAELADIADCTPQTLQYRQDETIRLIADYWNIRYDAERNDLSTLSEESLRVTDTSTSPTSKRVSIAQVLAAGLLIPGETLVWDRPRKGERWVATVTAEGKLRLDDGSEYSTPTAAARAVGGGSAGLTVWKRTSNGQKLSDVWKAYRLRKR</sequence>
<evidence type="ECO:0000313" key="4">
    <source>
        <dbReference type="EMBL" id="EEG70988.1"/>
    </source>
</evidence>
<gene>
    <name evidence="4" type="ORF">BIFPSEUDO_02955</name>
</gene>
<dbReference type="Pfam" id="PF18755">
    <property type="entry name" value="RAMA"/>
    <property type="match status" value="1"/>
</dbReference>
<evidence type="ECO:0000259" key="2">
    <source>
        <dbReference type="Pfam" id="PF07510"/>
    </source>
</evidence>
<reference evidence="4 5" key="2">
    <citation type="submission" date="2009-02" db="EMBL/GenBank/DDBJ databases">
        <authorList>
            <person name="Fulton L."/>
            <person name="Clifton S."/>
            <person name="Fulton B."/>
            <person name="Xu J."/>
            <person name="Minx P."/>
            <person name="Pepin K.H."/>
            <person name="Johnson M."/>
            <person name="Bhonagiri V."/>
            <person name="Nash W.E."/>
            <person name="Mardis E.R."/>
            <person name="Wilson R.K."/>
        </authorList>
    </citation>
    <scope>NUCLEOTIDE SEQUENCE [LARGE SCALE GENOMIC DNA]</scope>
    <source>
        <strain evidence="4 5">DSM 20438</strain>
    </source>
</reference>
<dbReference type="EMBL" id="ABXX02000002">
    <property type="protein sequence ID" value="EEG70988.1"/>
    <property type="molecule type" value="Genomic_DNA"/>
</dbReference>
<feature type="domain" description="GmrSD restriction endonucleases C-terminal" evidence="2">
    <location>
        <begin position="508"/>
        <end position="592"/>
    </location>
</feature>
<dbReference type="Pfam" id="PF03235">
    <property type="entry name" value="GmrSD_N"/>
    <property type="match status" value="1"/>
</dbReference>
<evidence type="ECO:0000313" key="5">
    <source>
        <dbReference type="Proteomes" id="UP000003875"/>
    </source>
</evidence>
<evidence type="ECO:0000259" key="3">
    <source>
        <dbReference type="Pfam" id="PF18755"/>
    </source>
</evidence>
<dbReference type="PANTHER" id="PTHR35149:SF2">
    <property type="entry name" value="DUF262 DOMAIN-CONTAINING PROTEIN"/>
    <property type="match status" value="1"/>
</dbReference>